<protein>
    <recommendedName>
        <fullName evidence="5">LmbE family protein</fullName>
    </recommendedName>
</protein>
<proteinExistence type="predicted"/>
<keyword evidence="1" id="KW-0862">Zinc</keyword>
<sequence length="752" mass="81265">MLPLVRGFASVSRRDVLTAAVLGATVPVGVLAGLGKRDSRARPKYWPPVLSTAASAGSWAAAGPARTKESVLQIVAHPDDDLFFINPEVGQSLRSGRPLASVYLTSGESNGVNGPDPGVHSGLCRPVPDKAKYAKARQNGIRAAYAEMVTGDAVHPWRRTVIATAGGGLAELDTLQGHPHIHLVWTLLHEAGSITGDRPQSLHALWDGRTRSIRSQLAYGGLVIRDFSYSAEQLIQTLVGYLRLFRPTHVRMQDPTPGRLDRNHKYADHQDHLYGARFVQRALARYASACERPHFTVQTYLGYFNGGLPGTLDPASGESKARTMETYSWSGAPRNSCQDPAGCGDKNVAAHPKRHWSHSIHHARDTGTCWLQTGKDDSLWAFAVLSGRIVFWHRPAGGTGLLSEGQWRGPTFLPGIGIDAGVRPITLPDGRIAVLGTRTLTGKQPGDYRREVGFTVQRESDHSFEPWHSLGTPESCDHAGTSDISAPAVSVDADHTMTVFLRDSRHQLTARTRLAGGSWTPWRHLGGEEVHGDPVVGRDSMGRTYVLASTPHSVLAWVRDQPGTSAHGPLPTGLPPTTLPLTVRRDGDGIRVYFRKPRSGNVRTARLRAADLVSARSHTSRWPSNESSPVEVADLGGPQGYGPVSVNRTCWGDFLLAARSATGDLATAWSPSATPKRRLRWRHTGFLLAGAPSSTQLASGGAALTVLGLDGRLYWTHTTDKGPFLAPWQPAVPGQLPPGWKGDVNAQPRSSR</sequence>
<dbReference type="GO" id="GO:0016811">
    <property type="term" value="F:hydrolase activity, acting on carbon-nitrogen (but not peptide) bonds, in linear amides"/>
    <property type="evidence" value="ECO:0007669"/>
    <property type="project" value="TreeGrafter"/>
</dbReference>
<evidence type="ECO:0000313" key="4">
    <source>
        <dbReference type="Proteomes" id="UP000037982"/>
    </source>
</evidence>
<dbReference type="AlphaFoldDB" id="A0A0N1JXX0"/>
<reference evidence="4" key="1">
    <citation type="submission" date="2015-07" db="EMBL/GenBank/DDBJ databases">
        <authorList>
            <person name="Ju K.-S."/>
            <person name="Doroghazi J.R."/>
            <person name="Metcalf W.W."/>
        </authorList>
    </citation>
    <scope>NUCLEOTIDE SEQUENCE [LARGE SCALE GENOMIC DNA]</scope>
    <source>
        <strain evidence="4">NRRL ISP-5002</strain>
    </source>
</reference>
<dbReference type="InterPro" id="IPR003737">
    <property type="entry name" value="GlcNAc_PI_deacetylase-related"/>
</dbReference>
<comment type="caution">
    <text evidence="3">The sequence shown here is derived from an EMBL/GenBank/DDBJ whole genome shotgun (WGS) entry which is preliminary data.</text>
</comment>
<dbReference type="InterPro" id="IPR024078">
    <property type="entry name" value="LmbE-like_dom_sf"/>
</dbReference>
<feature type="region of interest" description="Disordered" evidence="2">
    <location>
        <begin position="730"/>
        <end position="752"/>
    </location>
</feature>
<dbReference type="PATRIC" id="fig|66876.3.peg.2833"/>
<dbReference type="GO" id="GO:0016137">
    <property type="term" value="P:glycoside metabolic process"/>
    <property type="evidence" value="ECO:0007669"/>
    <property type="project" value="UniProtKB-ARBA"/>
</dbReference>
<dbReference type="PANTHER" id="PTHR12993">
    <property type="entry name" value="N-ACETYLGLUCOSAMINYL-PHOSPHATIDYLINOSITOL DE-N-ACETYLASE-RELATED"/>
    <property type="match status" value="1"/>
</dbReference>
<accession>A0A0N1JXX0</accession>
<evidence type="ECO:0000313" key="3">
    <source>
        <dbReference type="EMBL" id="KPC64383.1"/>
    </source>
</evidence>
<evidence type="ECO:0000256" key="1">
    <source>
        <dbReference type="ARBA" id="ARBA00022833"/>
    </source>
</evidence>
<dbReference type="SUPFAM" id="SSF89372">
    <property type="entry name" value="Fucose-specific lectin"/>
    <property type="match status" value="1"/>
</dbReference>
<dbReference type="Proteomes" id="UP000037982">
    <property type="component" value="Unassembled WGS sequence"/>
</dbReference>
<dbReference type="SUPFAM" id="SSF102588">
    <property type="entry name" value="LmbE-like"/>
    <property type="match status" value="1"/>
</dbReference>
<dbReference type="EMBL" id="LGKG01000101">
    <property type="protein sequence ID" value="KPC64383.1"/>
    <property type="molecule type" value="Genomic_DNA"/>
</dbReference>
<keyword evidence="4" id="KW-1185">Reference proteome</keyword>
<gene>
    <name evidence="3" type="ORF">ADL29_12850</name>
</gene>
<evidence type="ECO:0000256" key="2">
    <source>
        <dbReference type="SAM" id="MobiDB-lite"/>
    </source>
</evidence>
<dbReference type="Gene3D" id="3.40.50.10320">
    <property type="entry name" value="LmbE-like"/>
    <property type="match status" value="1"/>
</dbReference>
<dbReference type="Pfam" id="PF02585">
    <property type="entry name" value="PIG-L"/>
    <property type="match status" value="1"/>
</dbReference>
<organism evidence="3 4">
    <name type="scientific">Streptomyces chattanoogensis</name>
    <dbReference type="NCBI Taxonomy" id="66876"/>
    <lineage>
        <taxon>Bacteria</taxon>
        <taxon>Bacillati</taxon>
        <taxon>Actinomycetota</taxon>
        <taxon>Actinomycetes</taxon>
        <taxon>Kitasatosporales</taxon>
        <taxon>Streptomycetaceae</taxon>
        <taxon>Streptomyces</taxon>
    </lineage>
</organism>
<name>A0A0N1JXX0_9ACTN</name>
<evidence type="ECO:0008006" key="5">
    <source>
        <dbReference type="Google" id="ProtNLM"/>
    </source>
</evidence>
<dbReference type="PANTHER" id="PTHR12993:SF26">
    <property type="entry name" value="1D-MYO-INOSITOL 2-ACETAMIDO-2-DEOXY-ALPHA-D-GLUCOPYRANOSIDE DEACETYLASE"/>
    <property type="match status" value="1"/>
</dbReference>